<gene>
    <name evidence="1" type="ORF">GKIL_2264</name>
</gene>
<dbReference type="STRING" id="1183438.GKIL_2264"/>
<name>U5QLF9_GLOK1</name>
<dbReference type="Gene3D" id="3.40.50.300">
    <property type="entry name" value="P-loop containing nucleotide triphosphate hydrolases"/>
    <property type="match status" value="1"/>
</dbReference>
<sequence>MPPRNHKTFTLLSIGQRGVGKTVFLAASCSRTRPDRARPFWFECRNLESQERIDKLLNYMVRTGEYPPATASISSFYFTLQGRGVFGRRTLCHFRWQDVPGEICHQQSAAFQELTWASHGCCIFFDAQALLHEEGYFEKTADIRDQALTIARLAAFNHLRYPFAIVLTKCDQLQASDPYAALQQKLQVFVEQLQALGSQCRGFLSGVNIRTQAAESTIEVQHAAEAFVWLASEIYAAERDGWAQAMSRWLAGLIGGKTALPLEPGVLEKLLVPPTQQSVPIKTR</sequence>
<dbReference type="PATRIC" id="fig|1183438.3.peg.2222"/>
<dbReference type="RefSeq" id="WP_023173670.1">
    <property type="nucleotide sequence ID" value="NC_022600.1"/>
</dbReference>
<dbReference type="HOGENOM" id="CLU_075246_0_0_3"/>
<dbReference type="SUPFAM" id="SSF52540">
    <property type="entry name" value="P-loop containing nucleoside triphosphate hydrolases"/>
    <property type="match status" value="1"/>
</dbReference>
<evidence type="ECO:0000313" key="1">
    <source>
        <dbReference type="EMBL" id="AGY58510.1"/>
    </source>
</evidence>
<dbReference type="KEGG" id="glj:GKIL_2264"/>
<dbReference type="EMBL" id="CP003587">
    <property type="protein sequence ID" value="AGY58510.1"/>
    <property type="molecule type" value="Genomic_DNA"/>
</dbReference>
<organism evidence="1 2">
    <name type="scientific">Gloeobacter kilaueensis (strain ATCC BAA-2537 / CCAP 1431/1 / ULC 316 / JS1)</name>
    <dbReference type="NCBI Taxonomy" id="1183438"/>
    <lineage>
        <taxon>Bacteria</taxon>
        <taxon>Bacillati</taxon>
        <taxon>Cyanobacteriota</taxon>
        <taxon>Cyanophyceae</taxon>
        <taxon>Gloeobacterales</taxon>
        <taxon>Gloeobacteraceae</taxon>
        <taxon>Gloeobacter</taxon>
    </lineage>
</organism>
<dbReference type="OrthoDB" id="581260at2"/>
<dbReference type="AlphaFoldDB" id="U5QLF9"/>
<evidence type="ECO:0000313" key="2">
    <source>
        <dbReference type="Proteomes" id="UP000017396"/>
    </source>
</evidence>
<accession>U5QLF9</accession>
<dbReference type="Proteomes" id="UP000017396">
    <property type="component" value="Chromosome"/>
</dbReference>
<dbReference type="InterPro" id="IPR027417">
    <property type="entry name" value="P-loop_NTPase"/>
</dbReference>
<proteinExistence type="predicted"/>
<reference evidence="1 2" key="1">
    <citation type="journal article" date="2013" name="PLoS ONE">
        <title>Cultivation and Complete Genome Sequencing of Gloeobacter kilaueensis sp. nov., from a Lava Cave in Kilauea Caldera, Hawai'i.</title>
        <authorList>
            <person name="Saw J.H."/>
            <person name="Schatz M."/>
            <person name="Brown M.V."/>
            <person name="Kunkel D.D."/>
            <person name="Foster J.S."/>
            <person name="Shick H."/>
            <person name="Christensen S."/>
            <person name="Hou S."/>
            <person name="Wan X."/>
            <person name="Donachie S.P."/>
        </authorList>
    </citation>
    <scope>NUCLEOTIDE SEQUENCE [LARGE SCALE GENOMIC DNA]</scope>
    <source>
        <strain evidence="2">JS</strain>
    </source>
</reference>
<keyword evidence="2" id="KW-1185">Reference proteome</keyword>
<protein>
    <submittedName>
        <fullName evidence="1">Uncharacterized protein</fullName>
    </submittedName>
</protein>
<dbReference type="eggNOG" id="COG3118">
    <property type="taxonomic scope" value="Bacteria"/>
</dbReference>